<gene>
    <name evidence="4" type="ORF">BvMPK_3957</name>
</gene>
<evidence type="ECO:0000259" key="3">
    <source>
        <dbReference type="Pfam" id="PF16344"/>
    </source>
</evidence>
<dbReference type="Pfam" id="PF16344">
    <property type="entry name" value="FecR_C"/>
    <property type="match status" value="1"/>
</dbReference>
<dbReference type="GO" id="GO:0016989">
    <property type="term" value="F:sigma factor antagonist activity"/>
    <property type="evidence" value="ECO:0007669"/>
    <property type="project" value="TreeGrafter"/>
</dbReference>
<dbReference type="PIRSF" id="PIRSF018266">
    <property type="entry name" value="FecR"/>
    <property type="match status" value="1"/>
</dbReference>
<name>A0A0P0M5M3_PHOVU</name>
<dbReference type="EMBL" id="CP013020">
    <property type="protein sequence ID" value="ALK86509.1"/>
    <property type="molecule type" value="Genomic_DNA"/>
</dbReference>
<dbReference type="InterPro" id="IPR012373">
    <property type="entry name" value="Ferrdict_sens_TM"/>
</dbReference>
<evidence type="ECO:0000313" key="5">
    <source>
        <dbReference type="Proteomes" id="UP000061587"/>
    </source>
</evidence>
<dbReference type="InterPro" id="IPR006860">
    <property type="entry name" value="FecR"/>
</dbReference>
<evidence type="ECO:0000259" key="2">
    <source>
        <dbReference type="Pfam" id="PF04773"/>
    </source>
</evidence>
<organism evidence="4 5">
    <name type="scientific">Phocaeicola vulgatus</name>
    <name type="common">Bacteroides vulgatus</name>
    <dbReference type="NCBI Taxonomy" id="821"/>
    <lineage>
        <taxon>Bacteria</taxon>
        <taxon>Pseudomonadati</taxon>
        <taxon>Bacteroidota</taxon>
        <taxon>Bacteroidia</taxon>
        <taxon>Bacteroidales</taxon>
        <taxon>Bacteroidaceae</taxon>
        <taxon>Phocaeicola</taxon>
    </lineage>
</organism>
<keyword evidence="1" id="KW-0812">Transmembrane</keyword>
<feature type="transmembrane region" description="Helical" evidence="1">
    <location>
        <begin position="90"/>
        <end position="111"/>
    </location>
</feature>
<evidence type="ECO:0000313" key="4">
    <source>
        <dbReference type="EMBL" id="ALK86509.1"/>
    </source>
</evidence>
<feature type="domain" description="FecR protein" evidence="2">
    <location>
        <begin position="123"/>
        <end position="218"/>
    </location>
</feature>
<dbReference type="PANTHER" id="PTHR30273">
    <property type="entry name" value="PERIPLASMIC SIGNAL SENSOR AND SIGMA FACTOR ACTIVATOR FECR-RELATED"/>
    <property type="match status" value="1"/>
</dbReference>
<dbReference type="AlphaFoldDB" id="A0A0P0M5M3"/>
<keyword evidence="1" id="KW-0472">Membrane</keyword>
<sequence length="331" mass="38532">MHMSKNNIFKENFQRYIDGFYSKNELESILKQIKNYCTDEDIDQLTEQLWSNLGDETLANRFEKATCEKEAWKLLAKSKRVKRMEKVRRFIYYSLSTAALVFLMIKGFGYYEERVEKRTPIITVTTDYGEHKTIILPDNTELAINSCTMVKYPEQFVGNNRIVELTGEGCFKVTHNPEKPFIVKMENMSITVLGTIFNVKSHPYDQTDLVEVKEGKVQVDLPEAMMRISSGEHVIINKISDSYSKEKDIMEKFAIWRTGGIRFNSTPIQDVAKELERIYHCKVIFSGNKPYDNLITGIHERATLKDVLNSIEYVTGIRYKYQNNTVILYNN</sequence>
<proteinExistence type="predicted"/>
<accession>A0A0P0M5M3</accession>
<reference evidence="5" key="1">
    <citation type="submission" date="2015-10" db="EMBL/GenBank/DDBJ databases">
        <title>Extensive mobilome-driven genome diversification in gut-associated Bacteroides vulgatus mpk.</title>
        <authorList>
            <person name="Beier S."/>
            <person name="Lange A."/>
            <person name="Huson D.H."/>
            <person name="Frick J.-S."/>
            <person name="Autenrieth I.B."/>
        </authorList>
    </citation>
    <scope>NUCLEOTIDE SEQUENCE [LARGE SCALE GENOMIC DNA]</scope>
    <source>
        <strain evidence="5">mpk</strain>
    </source>
</reference>
<dbReference type="Proteomes" id="UP000061587">
    <property type="component" value="Chromosome"/>
</dbReference>
<feature type="domain" description="Protein FecR C-terminal" evidence="3">
    <location>
        <begin position="261"/>
        <end position="328"/>
    </location>
</feature>
<dbReference type="PANTHER" id="PTHR30273:SF2">
    <property type="entry name" value="PROTEIN FECR"/>
    <property type="match status" value="1"/>
</dbReference>
<dbReference type="PATRIC" id="fig|821.40.peg.4739"/>
<dbReference type="Gene3D" id="2.60.120.1440">
    <property type="match status" value="1"/>
</dbReference>
<reference evidence="4 5" key="2">
    <citation type="journal article" date="2016" name="Genome Biol. Evol.">
        <title>Extensive mobilome-driven genome diversification in mouse gut-associated Bacteroides vulgatus mpk.</title>
        <authorList>
            <person name="Lange A."/>
            <person name="Beier S."/>
            <person name="Steimle A."/>
            <person name="Autenrieth I.B."/>
            <person name="Huson D.H."/>
            <person name="Frick J.S."/>
        </authorList>
    </citation>
    <scope>NUCLEOTIDE SEQUENCE [LARGE SCALE GENOMIC DNA]</scope>
    <source>
        <strain evidence="5">mpk</strain>
    </source>
</reference>
<protein>
    <submittedName>
        <fullName evidence="4">Anti-sigma factor</fullName>
    </submittedName>
</protein>
<dbReference type="Pfam" id="PF04773">
    <property type="entry name" value="FecR"/>
    <property type="match status" value="1"/>
</dbReference>
<dbReference type="InterPro" id="IPR032508">
    <property type="entry name" value="FecR_C"/>
</dbReference>
<dbReference type="Gene3D" id="3.55.50.30">
    <property type="match status" value="1"/>
</dbReference>
<keyword evidence="1" id="KW-1133">Transmembrane helix</keyword>
<evidence type="ECO:0000256" key="1">
    <source>
        <dbReference type="SAM" id="Phobius"/>
    </source>
</evidence>